<keyword evidence="4" id="KW-1185">Reference proteome</keyword>
<dbReference type="VEuPathDB" id="VectorBase:ASIC003451"/>
<organism evidence="2">
    <name type="scientific">Anopheles sinensis</name>
    <name type="common">Mosquito</name>
    <dbReference type="NCBI Taxonomy" id="74873"/>
    <lineage>
        <taxon>Eukaryota</taxon>
        <taxon>Metazoa</taxon>
        <taxon>Ecdysozoa</taxon>
        <taxon>Arthropoda</taxon>
        <taxon>Hexapoda</taxon>
        <taxon>Insecta</taxon>
        <taxon>Pterygota</taxon>
        <taxon>Neoptera</taxon>
        <taxon>Endopterygota</taxon>
        <taxon>Diptera</taxon>
        <taxon>Nematocera</taxon>
        <taxon>Culicoidea</taxon>
        <taxon>Culicidae</taxon>
        <taxon>Anophelinae</taxon>
        <taxon>Anopheles</taxon>
    </lineage>
</organism>
<dbReference type="EnsemblMetazoa" id="ASIC003451-RA">
    <property type="protein sequence ID" value="ASIC003451-PA"/>
    <property type="gene ID" value="ASIC003451"/>
</dbReference>
<name>A0A084VED3_ANOSI</name>
<reference evidence="3" key="2">
    <citation type="submission" date="2020-05" db="UniProtKB">
        <authorList>
            <consortium name="EnsemblMetazoa"/>
        </authorList>
    </citation>
    <scope>IDENTIFICATION</scope>
</reference>
<proteinExistence type="predicted"/>
<evidence type="ECO:0000256" key="1">
    <source>
        <dbReference type="SAM" id="MobiDB-lite"/>
    </source>
</evidence>
<evidence type="ECO:0000313" key="4">
    <source>
        <dbReference type="Proteomes" id="UP000030765"/>
    </source>
</evidence>
<accession>A0A084VED3</accession>
<evidence type="ECO:0000313" key="3">
    <source>
        <dbReference type="EnsemblMetazoa" id="ASIC003451-PA"/>
    </source>
</evidence>
<dbReference type="Proteomes" id="UP000030765">
    <property type="component" value="Unassembled WGS sequence"/>
</dbReference>
<sequence>MFGEANGKIGGLSSAFHRSPIAGAGYDRSIRSDPIAKIPPAIPSNSQRSSRLATKFKTWKPQHCVLRAHGENVIKFVPNENGIIQTRSHPSSDPRRATGQDLRYRPYDLSKRDEEKG</sequence>
<feature type="compositionally biased region" description="Basic and acidic residues" evidence="1">
    <location>
        <begin position="90"/>
        <end position="117"/>
    </location>
</feature>
<dbReference type="EMBL" id="KE524777">
    <property type="protein sequence ID" value="KFB36327.1"/>
    <property type="molecule type" value="Genomic_DNA"/>
</dbReference>
<dbReference type="AlphaFoldDB" id="A0A084VED3"/>
<dbReference type="EMBL" id="ATLV01012268">
    <property type="status" value="NOT_ANNOTATED_CDS"/>
    <property type="molecule type" value="Genomic_DNA"/>
</dbReference>
<evidence type="ECO:0000313" key="2">
    <source>
        <dbReference type="EMBL" id="KFB36327.1"/>
    </source>
</evidence>
<feature type="compositionally biased region" description="Polar residues" evidence="1">
    <location>
        <begin position="43"/>
        <end position="52"/>
    </location>
</feature>
<feature type="region of interest" description="Disordered" evidence="1">
    <location>
        <begin position="81"/>
        <end position="117"/>
    </location>
</feature>
<reference evidence="2 4" key="1">
    <citation type="journal article" date="2014" name="BMC Genomics">
        <title>Genome sequence of Anopheles sinensis provides insight into genetics basis of mosquito competence for malaria parasites.</title>
        <authorList>
            <person name="Zhou D."/>
            <person name="Zhang D."/>
            <person name="Ding G."/>
            <person name="Shi L."/>
            <person name="Hou Q."/>
            <person name="Ye Y."/>
            <person name="Xu Y."/>
            <person name="Zhou H."/>
            <person name="Xiong C."/>
            <person name="Li S."/>
            <person name="Yu J."/>
            <person name="Hong S."/>
            <person name="Yu X."/>
            <person name="Zou P."/>
            <person name="Chen C."/>
            <person name="Chang X."/>
            <person name="Wang W."/>
            <person name="Lv Y."/>
            <person name="Sun Y."/>
            <person name="Ma L."/>
            <person name="Shen B."/>
            <person name="Zhu C."/>
        </authorList>
    </citation>
    <scope>NUCLEOTIDE SEQUENCE [LARGE SCALE GENOMIC DNA]</scope>
</reference>
<feature type="region of interest" description="Disordered" evidence="1">
    <location>
        <begin position="24"/>
        <end position="53"/>
    </location>
</feature>
<gene>
    <name evidence="2" type="ORF">ZHAS_00003451</name>
</gene>
<protein>
    <submittedName>
        <fullName evidence="2 3">D-lactate dehydrogenase</fullName>
    </submittedName>
</protein>